<keyword evidence="2" id="KW-0732">Signal</keyword>
<evidence type="ECO:0000313" key="4">
    <source>
        <dbReference type="EMBL" id="MBK1826684.1"/>
    </source>
</evidence>
<evidence type="ECO:0000259" key="3">
    <source>
        <dbReference type="Pfam" id="PF05362"/>
    </source>
</evidence>
<dbReference type="InterPro" id="IPR027065">
    <property type="entry name" value="Lon_Prtase"/>
</dbReference>
<dbReference type="EMBL" id="JAENII010000004">
    <property type="protein sequence ID" value="MBK1826684.1"/>
    <property type="molecule type" value="Genomic_DNA"/>
</dbReference>
<organism evidence="4 5">
    <name type="scientific">Haloferula rosea</name>
    <dbReference type="NCBI Taxonomy" id="490093"/>
    <lineage>
        <taxon>Bacteria</taxon>
        <taxon>Pseudomonadati</taxon>
        <taxon>Verrucomicrobiota</taxon>
        <taxon>Verrucomicrobiia</taxon>
        <taxon>Verrucomicrobiales</taxon>
        <taxon>Verrucomicrobiaceae</taxon>
        <taxon>Haloferula</taxon>
    </lineage>
</organism>
<evidence type="ECO:0000256" key="2">
    <source>
        <dbReference type="SAM" id="SignalP"/>
    </source>
</evidence>
<dbReference type="GO" id="GO:0005524">
    <property type="term" value="F:ATP binding"/>
    <property type="evidence" value="ECO:0007669"/>
    <property type="project" value="InterPro"/>
</dbReference>
<feature type="region of interest" description="Disordered" evidence="1">
    <location>
        <begin position="154"/>
        <end position="173"/>
    </location>
</feature>
<comment type="caution">
    <text evidence="4">The sequence shown here is derived from an EMBL/GenBank/DDBJ whole genome shotgun (WGS) entry which is preliminary data.</text>
</comment>
<dbReference type="GO" id="GO:0006508">
    <property type="term" value="P:proteolysis"/>
    <property type="evidence" value="ECO:0007669"/>
    <property type="project" value="InterPro"/>
</dbReference>
<dbReference type="Gene3D" id="3.30.230.10">
    <property type="match status" value="1"/>
</dbReference>
<dbReference type="GO" id="GO:0004252">
    <property type="term" value="F:serine-type endopeptidase activity"/>
    <property type="evidence" value="ECO:0007669"/>
    <property type="project" value="InterPro"/>
</dbReference>
<dbReference type="InterPro" id="IPR020568">
    <property type="entry name" value="Ribosomal_Su5_D2-typ_SF"/>
</dbReference>
<dbReference type="Proteomes" id="UP000658278">
    <property type="component" value="Unassembled WGS sequence"/>
</dbReference>
<accession>A0A934VDW1</accession>
<dbReference type="SUPFAM" id="SSF54211">
    <property type="entry name" value="Ribosomal protein S5 domain 2-like"/>
    <property type="match status" value="1"/>
</dbReference>
<dbReference type="GO" id="GO:0030163">
    <property type="term" value="P:protein catabolic process"/>
    <property type="evidence" value="ECO:0007669"/>
    <property type="project" value="InterPro"/>
</dbReference>
<reference evidence="4" key="1">
    <citation type="submission" date="2021-01" db="EMBL/GenBank/DDBJ databases">
        <title>Modified the classification status of verrucomicrobia.</title>
        <authorList>
            <person name="Feng X."/>
        </authorList>
    </citation>
    <scope>NUCLEOTIDE SEQUENCE</scope>
    <source>
        <strain evidence="4">KCTC 22201</strain>
    </source>
</reference>
<dbReference type="InterPro" id="IPR014721">
    <property type="entry name" value="Ribsml_uS5_D2-typ_fold_subgr"/>
</dbReference>
<dbReference type="RefSeq" id="WP_200277871.1">
    <property type="nucleotide sequence ID" value="NZ_JAENII010000004.1"/>
</dbReference>
<proteinExistence type="predicted"/>
<feature type="signal peptide" evidence="2">
    <location>
        <begin position="1"/>
        <end position="23"/>
    </location>
</feature>
<keyword evidence="5" id="KW-1185">Reference proteome</keyword>
<evidence type="ECO:0000256" key="1">
    <source>
        <dbReference type="SAM" id="MobiDB-lite"/>
    </source>
</evidence>
<dbReference type="PANTHER" id="PTHR10046">
    <property type="entry name" value="ATP DEPENDENT LON PROTEASE FAMILY MEMBER"/>
    <property type="match status" value="1"/>
</dbReference>
<dbReference type="InterPro" id="IPR008269">
    <property type="entry name" value="Lon_proteolytic"/>
</dbReference>
<dbReference type="Pfam" id="PF05362">
    <property type="entry name" value="Lon_C"/>
    <property type="match status" value="1"/>
</dbReference>
<evidence type="ECO:0000313" key="5">
    <source>
        <dbReference type="Proteomes" id="UP000658278"/>
    </source>
</evidence>
<feature type="domain" description="Lon proteolytic" evidence="3">
    <location>
        <begin position="289"/>
        <end position="373"/>
    </location>
</feature>
<dbReference type="GO" id="GO:0004176">
    <property type="term" value="F:ATP-dependent peptidase activity"/>
    <property type="evidence" value="ECO:0007669"/>
    <property type="project" value="InterPro"/>
</dbReference>
<feature type="chain" id="PRO_5037604033" description="Lon proteolytic domain-containing protein" evidence="2">
    <location>
        <begin position="24"/>
        <end position="592"/>
    </location>
</feature>
<name>A0A934VDW1_9BACT</name>
<gene>
    <name evidence="4" type="ORF">JIN81_06620</name>
</gene>
<sequence length="592" mass="65547">MIPRVFSVLVLALGLLWGGLAHADAYRPPDLEKEIFDTKAVELDRFDRSGAVSALVSVARDFDEEDEVDFELRAHALAIAARLDSDNEKVDSTLEQLKDKQETISESADKSRVSRRLASAVRALVRKKDNEDNLTCAAYISDIGYRLDPEGDYASKHEKQRDELEDDGHKADWKDMLGRPIHKARNPWEQEETVFEKKEVEMPGGKGERFAQSQSRVNGLVVRQLGNGNLAGSASTVNATALREDDVDDLLFTFNQDVGPMMGGCLEEVIKFLRIRYDSEPEKIPSGYKIELGFQDKYVLKDGPSAATVFTLLLDSLFSGEKLDEQFACTGDMTADGMVQKIGGAAAKIRGATKRGCKIVGIPIDNGKEIGDVLLLDGIEQLLDIQIFTLKTFDQAYAISRAEKSAEVTETLELFKAVADVVRDQGEEVLANAEVQKRLETVIERMPNHLSAKLLLQKGKDEHSKVLTVGGTLNQIEIATSATLRTVGRAVFTSRFNDDDEDEGDEFDFDKEAVNDAKEALEVLETLEEAIDPRLKKYHKSVVTICKSVADGPGDDEKAKAYGNRLKEEMESMQAVYKKLVSDPEILEDMGG</sequence>
<dbReference type="AlphaFoldDB" id="A0A934VDW1"/>
<protein>
    <recommendedName>
        <fullName evidence="3">Lon proteolytic domain-containing protein</fullName>
    </recommendedName>
</protein>